<comment type="similarity">
    <text evidence="1">Belongs to the peptidase C40 family.</text>
</comment>
<dbReference type="InterPro" id="IPR038765">
    <property type="entry name" value="Papain-like_cys_pep_sf"/>
</dbReference>
<dbReference type="Proteomes" id="UP000199568">
    <property type="component" value="Unassembled WGS sequence"/>
</dbReference>
<gene>
    <name evidence="6" type="ORF">SAMN05660297_02717</name>
</gene>
<protein>
    <submittedName>
        <fullName evidence="6">NlpC/P60 family protein</fullName>
    </submittedName>
</protein>
<dbReference type="SUPFAM" id="SSF54001">
    <property type="entry name" value="Cysteine proteinases"/>
    <property type="match status" value="1"/>
</dbReference>
<dbReference type="RefSeq" id="WP_090445125.1">
    <property type="nucleotide sequence ID" value="NZ_FOHU01000014.1"/>
</dbReference>
<feature type="domain" description="NlpC/P60" evidence="5">
    <location>
        <begin position="3"/>
        <end position="143"/>
    </location>
</feature>
<evidence type="ECO:0000256" key="4">
    <source>
        <dbReference type="ARBA" id="ARBA00022807"/>
    </source>
</evidence>
<organism evidence="6 7">
    <name type="scientific">Natronincola peptidivorans</name>
    <dbReference type="NCBI Taxonomy" id="426128"/>
    <lineage>
        <taxon>Bacteria</taxon>
        <taxon>Bacillati</taxon>
        <taxon>Bacillota</taxon>
        <taxon>Clostridia</taxon>
        <taxon>Peptostreptococcales</taxon>
        <taxon>Natronincolaceae</taxon>
        <taxon>Natronincola</taxon>
    </lineage>
</organism>
<dbReference type="OrthoDB" id="9808890at2"/>
<keyword evidence="2" id="KW-0645">Protease</keyword>
<evidence type="ECO:0000313" key="7">
    <source>
        <dbReference type="Proteomes" id="UP000199568"/>
    </source>
</evidence>
<evidence type="ECO:0000256" key="1">
    <source>
        <dbReference type="ARBA" id="ARBA00007074"/>
    </source>
</evidence>
<dbReference type="EMBL" id="FOHU01000014">
    <property type="protein sequence ID" value="SET54687.1"/>
    <property type="molecule type" value="Genomic_DNA"/>
</dbReference>
<reference evidence="6 7" key="1">
    <citation type="submission" date="2016-10" db="EMBL/GenBank/DDBJ databases">
        <authorList>
            <person name="de Groot N.N."/>
        </authorList>
    </citation>
    <scope>NUCLEOTIDE SEQUENCE [LARGE SCALE GENOMIC DNA]</scope>
    <source>
        <strain evidence="6 7">DSM 18979</strain>
    </source>
</reference>
<keyword evidence="3" id="KW-0378">Hydrolase</keyword>
<name>A0A1I0FBW7_9FIRM</name>
<dbReference type="STRING" id="426128.SAMN05660297_02717"/>
<dbReference type="PROSITE" id="PS51935">
    <property type="entry name" value="NLPC_P60"/>
    <property type="match status" value="1"/>
</dbReference>
<evidence type="ECO:0000259" key="5">
    <source>
        <dbReference type="PROSITE" id="PS51935"/>
    </source>
</evidence>
<evidence type="ECO:0000313" key="6">
    <source>
        <dbReference type="EMBL" id="SET54687.1"/>
    </source>
</evidence>
<accession>A0A1I0FBW7</accession>
<dbReference type="GO" id="GO:0008234">
    <property type="term" value="F:cysteine-type peptidase activity"/>
    <property type="evidence" value="ECO:0007669"/>
    <property type="project" value="UniProtKB-KW"/>
</dbReference>
<evidence type="ECO:0000256" key="2">
    <source>
        <dbReference type="ARBA" id="ARBA00022670"/>
    </source>
</evidence>
<dbReference type="InterPro" id="IPR000064">
    <property type="entry name" value="NLP_P60_dom"/>
</dbReference>
<keyword evidence="4" id="KW-0788">Thiol protease</keyword>
<dbReference type="AlphaFoldDB" id="A0A1I0FBW7"/>
<proteinExistence type="inferred from homology"/>
<sequence length="144" mass="16448">MNAALLEKEIEGLIDKYTNVPFVHNGRSLAGGVDCLGFVILFYKEFGIHLPDDDGMRIERNWYRKDPDRLVKGIQGLGGMEVGIHELQPLDLVYFAINRKVITHTGIMMNAKEFLHTRPIVGFSKTPLTGRWESRFRGAMRFII</sequence>
<dbReference type="Gene3D" id="3.90.1720.10">
    <property type="entry name" value="endopeptidase domain like (from Nostoc punctiforme)"/>
    <property type="match status" value="1"/>
</dbReference>
<dbReference type="GO" id="GO:0006508">
    <property type="term" value="P:proteolysis"/>
    <property type="evidence" value="ECO:0007669"/>
    <property type="project" value="UniProtKB-KW"/>
</dbReference>
<dbReference type="Pfam" id="PF00877">
    <property type="entry name" value="NLPC_P60"/>
    <property type="match status" value="1"/>
</dbReference>
<evidence type="ECO:0000256" key="3">
    <source>
        <dbReference type="ARBA" id="ARBA00022801"/>
    </source>
</evidence>
<keyword evidence="7" id="KW-1185">Reference proteome</keyword>